<reference evidence="2 3" key="1">
    <citation type="submission" date="2023-05" db="EMBL/GenBank/DDBJ databases">
        <title>B98-5 Cell Line De Novo Hybrid Assembly: An Optical Mapping Approach.</title>
        <authorList>
            <person name="Kananen K."/>
            <person name="Auerbach J.A."/>
            <person name="Kautto E."/>
            <person name="Blachly J.S."/>
        </authorList>
    </citation>
    <scope>NUCLEOTIDE SEQUENCE [LARGE SCALE GENOMIC DNA]</scope>
    <source>
        <strain evidence="2">B95-8</strain>
        <tissue evidence="2">Cell line</tissue>
    </source>
</reference>
<feature type="non-terminal residue" evidence="2">
    <location>
        <position position="69"/>
    </location>
</feature>
<dbReference type="EMBL" id="JASSZA010000023">
    <property type="protein sequence ID" value="KAK2083307.1"/>
    <property type="molecule type" value="Genomic_DNA"/>
</dbReference>
<keyword evidence="3" id="KW-1185">Reference proteome</keyword>
<feature type="region of interest" description="Disordered" evidence="1">
    <location>
        <begin position="1"/>
        <end position="69"/>
    </location>
</feature>
<feature type="compositionally biased region" description="Basic residues" evidence="1">
    <location>
        <begin position="59"/>
        <end position="69"/>
    </location>
</feature>
<proteinExistence type="predicted"/>
<comment type="caution">
    <text evidence="2">The sequence shown here is derived from an EMBL/GenBank/DDBJ whole genome shotgun (WGS) entry which is preliminary data.</text>
</comment>
<protein>
    <submittedName>
        <fullName evidence="2">Uncharacterized protein</fullName>
    </submittedName>
</protein>
<sequence length="69" mass="7602">MDNVIALPKLLQEQPGGELHSRNSHYASPPVTSSSSEQLSRSHHQCSDRVPNPHCSHPPPKRGIGRKDD</sequence>
<name>A0ABQ9TEY2_SAGOE</name>
<organism evidence="2 3">
    <name type="scientific">Saguinus oedipus</name>
    <name type="common">Cotton-top tamarin</name>
    <name type="synonym">Oedipomidas oedipus</name>
    <dbReference type="NCBI Taxonomy" id="9490"/>
    <lineage>
        <taxon>Eukaryota</taxon>
        <taxon>Metazoa</taxon>
        <taxon>Chordata</taxon>
        <taxon>Craniata</taxon>
        <taxon>Vertebrata</taxon>
        <taxon>Euteleostomi</taxon>
        <taxon>Mammalia</taxon>
        <taxon>Eutheria</taxon>
        <taxon>Euarchontoglires</taxon>
        <taxon>Primates</taxon>
        <taxon>Haplorrhini</taxon>
        <taxon>Platyrrhini</taxon>
        <taxon>Cebidae</taxon>
        <taxon>Callitrichinae</taxon>
        <taxon>Saguinus</taxon>
    </lineage>
</organism>
<accession>A0ABQ9TEY2</accession>
<gene>
    <name evidence="2" type="ORF">P7K49_038543</name>
</gene>
<dbReference type="Proteomes" id="UP001266305">
    <property type="component" value="Unassembled WGS sequence"/>
</dbReference>
<evidence type="ECO:0000313" key="2">
    <source>
        <dbReference type="EMBL" id="KAK2083307.1"/>
    </source>
</evidence>
<evidence type="ECO:0000256" key="1">
    <source>
        <dbReference type="SAM" id="MobiDB-lite"/>
    </source>
</evidence>
<evidence type="ECO:0000313" key="3">
    <source>
        <dbReference type="Proteomes" id="UP001266305"/>
    </source>
</evidence>